<organism evidence="10 11">
    <name type="scientific">Candidatus Daviesbacteria bacterium RIFCSPHIGHO2_12_FULL_37_11</name>
    <dbReference type="NCBI Taxonomy" id="1797777"/>
    <lineage>
        <taxon>Bacteria</taxon>
        <taxon>Candidatus Daviesiibacteriota</taxon>
    </lineage>
</organism>
<evidence type="ECO:0000256" key="5">
    <source>
        <dbReference type="ARBA" id="ARBA00023315"/>
    </source>
</evidence>
<evidence type="ECO:0000256" key="7">
    <source>
        <dbReference type="ARBA" id="ARBA00048493"/>
    </source>
</evidence>
<comment type="similarity">
    <text evidence="2">In the N-terminal section; belongs to the N-acetylglucosamine-1-phosphate uridyltransferase family.</text>
</comment>
<keyword evidence="3" id="KW-0808">Transferase</keyword>
<dbReference type="GO" id="GO:0019134">
    <property type="term" value="F:glucosamine-1-phosphate N-acetyltransferase activity"/>
    <property type="evidence" value="ECO:0007669"/>
    <property type="project" value="UniProtKB-EC"/>
</dbReference>
<comment type="catalytic activity">
    <reaction evidence="6">
        <text>alpha-D-glucosamine 1-phosphate + acetyl-CoA = N-acetyl-alpha-D-glucosamine 1-phosphate + CoA + H(+)</text>
        <dbReference type="Rhea" id="RHEA:13725"/>
        <dbReference type="ChEBI" id="CHEBI:15378"/>
        <dbReference type="ChEBI" id="CHEBI:57287"/>
        <dbReference type="ChEBI" id="CHEBI:57288"/>
        <dbReference type="ChEBI" id="CHEBI:57776"/>
        <dbReference type="ChEBI" id="CHEBI:58516"/>
        <dbReference type="EC" id="2.3.1.157"/>
    </reaction>
</comment>
<dbReference type="PANTHER" id="PTHR43584">
    <property type="entry name" value="NUCLEOTIDYL TRANSFERASE"/>
    <property type="match status" value="1"/>
</dbReference>
<evidence type="ECO:0000313" key="10">
    <source>
        <dbReference type="EMBL" id="OGE37538.1"/>
    </source>
</evidence>
<proteinExistence type="inferred from homology"/>
<reference evidence="10 11" key="1">
    <citation type="journal article" date="2016" name="Nat. Commun.">
        <title>Thousands of microbial genomes shed light on interconnected biogeochemical processes in an aquifer system.</title>
        <authorList>
            <person name="Anantharaman K."/>
            <person name="Brown C.T."/>
            <person name="Hug L.A."/>
            <person name="Sharon I."/>
            <person name="Castelle C.J."/>
            <person name="Probst A.J."/>
            <person name="Thomas B.C."/>
            <person name="Singh A."/>
            <person name="Wilkins M.J."/>
            <person name="Karaoz U."/>
            <person name="Brodie E.L."/>
            <person name="Williams K.H."/>
            <person name="Hubbard S.S."/>
            <person name="Banfield J.F."/>
        </authorList>
    </citation>
    <scope>NUCLEOTIDE SEQUENCE [LARGE SCALE GENOMIC DNA]</scope>
</reference>
<dbReference type="GO" id="GO:0003977">
    <property type="term" value="F:UDP-N-acetylglucosamine diphosphorylase activity"/>
    <property type="evidence" value="ECO:0007669"/>
    <property type="project" value="UniProtKB-EC"/>
</dbReference>
<accession>A0A1F5K9P2</accession>
<dbReference type="InterPro" id="IPR025877">
    <property type="entry name" value="MobA-like_NTP_Trfase"/>
</dbReference>
<dbReference type="PANTHER" id="PTHR43584:SF3">
    <property type="entry name" value="BIFUNCTIONAL PROTEIN GLMU"/>
    <property type="match status" value="1"/>
</dbReference>
<comment type="function">
    <text evidence="8">Catalyzes the last two sequential reactions in the de novo biosynthetic pathway for UDP-N-acetylglucosamine (UDP-GlcNAc). The C-terminal domain catalyzes the transfer of acetyl group from acetyl coenzyme A to glucosamine-1-phosphate (GlcN-1-P) to produce N-acetylglucosamine-1-phosphate (GlcNAc-1-P), which is converted into UDP-GlcNAc by the transfer of uridine 5-monophosphate (from uridine 5-triphosphate), a reaction catalyzed by the N-terminal domain.</text>
</comment>
<comment type="similarity">
    <text evidence="1">In the C-terminal section; belongs to the transferase hexapeptide repeat family.</text>
</comment>
<evidence type="ECO:0000256" key="8">
    <source>
        <dbReference type="ARBA" id="ARBA00049628"/>
    </source>
</evidence>
<keyword evidence="4" id="KW-0548">Nucleotidyltransferase</keyword>
<evidence type="ECO:0000313" key="11">
    <source>
        <dbReference type="Proteomes" id="UP000176527"/>
    </source>
</evidence>
<dbReference type="Proteomes" id="UP000176527">
    <property type="component" value="Unassembled WGS sequence"/>
</dbReference>
<evidence type="ECO:0000256" key="1">
    <source>
        <dbReference type="ARBA" id="ARBA00007707"/>
    </source>
</evidence>
<dbReference type="Gene3D" id="3.90.550.10">
    <property type="entry name" value="Spore Coat Polysaccharide Biosynthesis Protein SpsA, Chain A"/>
    <property type="match status" value="1"/>
</dbReference>
<dbReference type="EMBL" id="MFDE01000040">
    <property type="protein sequence ID" value="OGE37538.1"/>
    <property type="molecule type" value="Genomic_DNA"/>
</dbReference>
<dbReference type="Pfam" id="PF12804">
    <property type="entry name" value="NTP_transf_3"/>
    <property type="match status" value="1"/>
</dbReference>
<dbReference type="InterPro" id="IPR050065">
    <property type="entry name" value="GlmU-like"/>
</dbReference>
<gene>
    <name evidence="10" type="ORF">A3F00_05110</name>
</gene>
<dbReference type="SUPFAM" id="SSF53448">
    <property type="entry name" value="Nucleotide-diphospho-sugar transferases"/>
    <property type="match status" value="1"/>
</dbReference>
<dbReference type="AlphaFoldDB" id="A0A1F5K9P2"/>
<protein>
    <recommendedName>
        <fullName evidence="9">MobA-like NTP transferase domain-containing protein</fullName>
    </recommendedName>
</protein>
<dbReference type="InterPro" id="IPR029044">
    <property type="entry name" value="Nucleotide-diphossugar_trans"/>
</dbReference>
<comment type="caution">
    <text evidence="10">The sequence shown here is derived from an EMBL/GenBank/DDBJ whole genome shotgun (WGS) entry which is preliminary data.</text>
</comment>
<evidence type="ECO:0000256" key="4">
    <source>
        <dbReference type="ARBA" id="ARBA00022695"/>
    </source>
</evidence>
<keyword evidence="5" id="KW-0012">Acyltransferase</keyword>
<evidence type="ECO:0000256" key="2">
    <source>
        <dbReference type="ARBA" id="ARBA00007947"/>
    </source>
</evidence>
<sequence length="251" mass="27876">MSKNISAIVLAAGKGTRMNSDRPKVLHEIGGKPMIEYTLKTLNQLGVSEIILVVGYGADEVKTCIDHKCQFAFQENPQGGTGDAVKTGLSKVSENTDIVMILHGDDSAFYKVDTLRQFIAFHLGGGTGTTPREISIVTTNKPQSENVGRIIRDSSGNFEKTMEVWEYEKSGLNSDEVNCGVYLFDKIWLDSHINKIENNNDKNEYRLTEILNIAHDEGTPVGLFELKDPNEWVGINTPKDLERANKLMEGR</sequence>
<evidence type="ECO:0000259" key="9">
    <source>
        <dbReference type="Pfam" id="PF12804"/>
    </source>
</evidence>
<name>A0A1F5K9P2_9BACT</name>
<comment type="catalytic activity">
    <reaction evidence="7">
        <text>N-acetyl-alpha-D-glucosamine 1-phosphate + UTP + H(+) = UDP-N-acetyl-alpha-D-glucosamine + diphosphate</text>
        <dbReference type="Rhea" id="RHEA:13509"/>
        <dbReference type="ChEBI" id="CHEBI:15378"/>
        <dbReference type="ChEBI" id="CHEBI:33019"/>
        <dbReference type="ChEBI" id="CHEBI:46398"/>
        <dbReference type="ChEBI" id="CHEBI:57705"/>
        <dbReference type="ChEBI" id="CHEBI:57776"/>
        <dbReference type="EC" id="2.7.7.23"/>
    </reaction>
</comment>
<evidence type="ECO:0000256" key="6">
    <source>
        <dbReference type="ARBA" id="ARBA00048247"/>
    </source>
</evidence>
<evidence type="ECO:0000256" key="3">
    <source>
        <dbReference type="ARBA" id="ARBA00022679"/>
    </source>
</evidence>
<feature type="domain" description="MobA-like NTP transferase" evidence="9">
    <location>
        <begin position="7"/>
        <end position="121"/>
    </location>
</feature>